<evidence type="ECO:0000313" key="2">
    <source>
        <dbReference type="Proteomes" id="UP000516428"/>
    </source>
</evidence>
<dbReference type="KEGG" id="sxn:IAG42_12320"/>
<protein>
    <submittedName>
        <fullName evidence="1">DUF2993 domain-containing protein</fullName>
    </submittedName>
</protein>
<reference evidence="1 2" key="1">
    <citation type="submission" date="2020-09" db="EMBL/GenBank/DDBJ databases">
        <title>A novel species.</title>
        <authorList>
            <person name="Gao J."/>
        </authorList>
    </citation>
    <scope>NUCLEOTIDE SEQUENCE [LARGE SCALE GENOMIC DNA]</scope>
    <source>
        <strain evidence="1 2">CRXT-Y-14</strain>
    </source>
</reference>
<dbReference type="RefSeq" id="WP_188337069.1">
    <property type="nucleotide sequence ID" value="NZ_CP061281.1"/>
</dbReference>
<evidence type="ECO:0000313" key="1">
    <source>
        <dbReference type="EMBL" id="QNS04333.1"/>
    </source>
</evidence>
<dbReference type="AlphaFoldDB" id="A0A7H1B6H8"/>
<dbReference type="Proteomes" id="UP000516428">
    <property type="component" value="Chromosome"/>
</dbReference>
<name>A0A7H1B6H8_9ACTN</name>
<proteinExistence type="predicted"/>
<organism evidence="1 2">
    <name type="scientific">Streptomyces xanthii</name>
    <dbReference type="NCBI Taxonomy" id="2768069"/>
    <lineage>
        <taxon>Bacteria</taxon>
        <taxon>Bacillati</taxon>
        <taxon>Actinomycetota</taxon>
        <taxon>Actinomycetes</taxon>
        <taxon>Kitasatosporales</taxon>
        <taxon>Streptomycetaceae</taxon>
        <taxon>Streptomyces</taxon>
    </lineage>
</organism>
<sequence>MRTLRRLVIAAVVLAAVGVGADRLAVHVLEGKAADKLATSIGLSATPDVSIKGFPFLTQIATGGLDEIDASIDTYEATVPGGSTARLDDLELRLRDVEFTNGFSAAKARTATGTALIPYDELLKAAASDPGSGARVTRLSDGGEGRMKVEVTRDGQTYAVLSRVEVTGTTLRVRAENPPEAEGVSEEQIRSVTDFEQSITRLPGGIALRDATPLPEGLRLTVGGTDIPVSG</sequence>
<dbReference type="EMBL" id="CP061281">
    <property type="protein sequence ID" value="QNS04333.1"/>
    <property type="molecule type" value="Genomic_DNA"/>
</dbReference>
<gene>
    <name evidence="1" type="ORF">IAG42_12320</name>
</gene>
<dbReference type="InterPro" id="IPR021373">
    <property type="entry name" value="DUF2993"/>
</dbReference>
<dbReference type="Pfam" id="PF11209">
    <property type="entry name" value="LmeA"/>
    <property type="match status" value="1"/>
</dbReference>
<keyword evidence="2" id="KW-1185">Reference proteome</keyword>
<accession>A0A7H1B6H8</accession>